<reference evidence="2" key="1">
    <citation type="journal article" date="2014" name="Nat. Commun.">
        <title>The rainbow trout genome provides novel insights into evolution after whole-genome duplication in vertebrates.</title>
        <authorList>
            <person name="Berthelot C."/>
            <person name="Brunet F."/>
            <person name="Chalopin D."/>
            <person name="Juanchich A."/>
            <person name="Bernard M."/>
            <person name="Noel B."/>
            <person name="Bento P."/>
            <person name="Da Silva C."/>
            <person name="Labadie K."/>
            <person name="Alberti A."/>
            <person name="Aury J.M."/>
            <person name="Louis A."/>
            <person name="Dehais P."/>
            <person name="Bardou P."/>
            <person name="Montfort J."/>
            <person name="Klopp C."/>
            <person name="Cabau C."/>
            <person name="Gaspin C."/>
            <person name="Thorgaard G.H."/>
            <person name="Boussaha M."/>
            <person name="Quillet E."/>
            <person name="Guyomard R."/>
            <person name="Galiana D."/>
            <person name="Bobe J."/>
            <person name="Volff J.N."/>
            <person name="Genet C."/>
            <person name="Wincker P."/>
            <person name="Jaillon O."/>
            <person name="Roest Crollius H."/>
            <person name="Guiguen Y."/>
        </authorList>
    </citation>
    <scope>NUCLEOTIDE SEQUENCE [LARGE SCALE GENOMIC DNA]</scope>
</reference>
<evidence type="ECO:0000256" key="1">
    <source>
        <dbReference type="SAM" id="MobiDB-lite"/>
    </source>
</evidence>
<gene>
    <name evidence="2" type="ORF">GSONMT00014355001</name>
</gene>
<protein>
    <submittedName>
        <fullName evidence="2">Uncharacterized protein</fullName>
    </submittedName>
</protein>
<feature type="region of interest" description="Disordered" evidence="1">
    <location>
        <begin position="1"/>
        <end position="46"/>
    </location>
</feature>
<dbReference type="EMBL" id="FR977925">
    <property type="protein sequence ID" value="CDR18428.1"/>
    <property type="molecule type" value="Genomic_DNA"/>
</dbReference>
<evidence type="ECO:0000313" key="3">
    <source>
        <dbReference type="Proteomes" id="UP000193380"/>
    </source>
</evidence>
<feature type="compositionally biased region" description="Low complexity" evidence="1">
    <location>
        <begin position="30"/>
        <end position="39"/>
    </location>
</feature>
<sequence>PSPSLLRPLPQTLPEPTSFPQSPPPPPQTTPQTLPEPTSFPQSLVKSKSLPLDSSEVFAGHSVSDLLSPAKTELSEMSAKQMSIKERLALLKKSGDEDWRNRMNKKKEVVTVSVTERHSTVQGWEAAQTYKKVRLHII</sequence>
<accession>A0A061A6G4</accession>
<dbReference type="PaxDb" id="8022-A0A061A6G4"/>
<feature type="non-terminal residue" evidence="2">
    <location>
        <position position="1"/>
    </location>
</feature>
<evidence type="ECO:0000313" key="2">
    <source>
        <dbReference type="EMBL" id="CDR18428.1"/>
    </source>
</evidence>
<proteinExistence type="predicted"/>
<dbReference type="STRING" id="8022.A0A061A6G4"/>
<name>A0A061A6G4_ONCMY</name>
<reference evidence="2" key="2">
    <citation type="submission" date="2014-03" db="EMBL/GenBank/DDBJ databases">
        <authorList>
            <person name="Genoscope - CEA"/>
        </authorList>
    </citation>
    <scope>NUCLEOTIDE SEQUENCE</scope>
</reference>
<dbReference type="Proteomes" id="UP000193380">
    <property type="component" value="Unassembled WGS sequence"/>
</dbReference>
<organism evidence="2 3">
    <name type="scientific">Oncorhynchus mykiss</name>
    <name type="common">Rainbow trout</name>
    <name type="synonym">Salmo gairdneri</name>
    <dbReference type="NCBI Taxonomy" id="8022"/>
    <lineage>
        <taxon>Eukaryota</taxon>
        <taxon>Metazoa</taxon>
        <taxon>Chordata</taxon>
        <taxon>Craniata</taxon>
        <taxon>Vertebrata</taxon>
        <taxon>Euteleostomi</taxon>
        <taxon>Actinopterygii</taxon>
        <taxon>Neopterygii</taxon>
        <taxon>Teleostei</taxon>
        <taxon>Protacanthopterygii</taxon>
        <taxon>Salmoniformes</taxon>
        <taxon>Salmonidae</taxon>
        <taxon>Salmoninae</taxon>
        <taxon>Oncorhynchus</taxon>
    </lineage>
</organism>
<dbReference type="AlphaFoldDB" id="A0A061A6G4"/>